<dbReference type="InterPro" id="IPR011527">
    <property type="entry name" value="ABC1_TM_dom"/>
</dbReference>
<dbReference type="EMBL" id="CM032186">
    <property type="protein sequence ID" value="KAG7091560.1"/>
    <property type="molecule type" value="Genomic_DNA"/>
</dbReference>
<name>A0A9P7RXK2_9AGAR</name>
<dbReference type="InterPro" id="IPR027417">
    <property type="entry name" value="P-loop_NTPase"/>
</dbReference>
<evidence type="ECO:0000256" key="5">
    <source>
        <dbReference type="ARBA" id="ARBA00022741"/>
    </source>
</evidence>
<dbReference type="KEGG" id="more:E1B28_010587"/>
<evidence type="ECO:0000313" key="13">
    <source>
        <dbReference type="EMBL" id="KAG7091560.1"/>
    </source>
</evidence>
<evidence type="ECO:0000256" key="6">
    <source>
        <dbReference type="ARBA" id="ARBA00022840"/>
    </source>
</evidence>
<dbReference type="AlphaFoldDB" id="A0A9P7RXK2"/>
<evidence type="ECO:0000313" key="14">
    <source>
        <dbReference type="Proteomes" id="UP001049176"/>
    </source>
</evidence>
<dbReference type="PROSITE" id="PS50929">
    <property type="entry name" value="ABC_TM1F"/>
    <property type="match status" value="1"/>
</dbReference>
<keyword evidence="6" id="KW-0067">ATP-binding</keyword>
<feature type="transmembrane region" description="Helical" evidence="10">
    <location>
        <begin position="515"/>
        <end position="535"/>
    </location>
</feature>
<dbReference type="InterPro" id="IPR017871">
    <property type="entry name" value="ABC_transporter-like_CS"/>
</dbReference>
<dbReference type="Proteomes" id="UP001049176">
    <property type="component" value="Chromosome 6"/>
</dbReference>
<dbReference type="RefSeq" id="XP_043008030.1">
    <property type="nucleotide sequence ID" value="XM_043155559.1"/>
</dbReference>
<evidence type="ECO:0000259" key="12">
    <source>
        <dbReference type="PROSITE" id="PS50929"/>
    </source>
</evidence>
<organism evidence="13 14">
    <name type="scientific">Marasmius oreades</name>
    <name type="common">fairy-ring Marasmius</name>
    <dbReference type="NCBI Taxonomy" id="181124"/>
    <lineage>
        <taxon>Eukaryota</taxon>
        <taxon>Fungi</taxon>
        <taxon>Dikarya</taxon>
        <taxon>Basidiomycota</taxon>
        <taxon>Agaricomycotina</taxon>
        <taxon>Agaricomycetes</taxon>
        <taxon>Agaricomycetidae</taxon>
        <taxon>Agaricales</taxon>
        <taxon>Marasmiineae</taxon>
        <taxon>Marasmiaceae</taxon>
        <taxon>Marasmius</taxon>
    </lineage>
</organism>
<comment type="subcellular location">
    <subcellularLocation>
        <location evidence="1">Membrane</location>
        <topology evidence="1">Multi-pass membrane protein</topology>
    </subcellularLocation>
</comment>
<dbReference type="Pfam" id="PF00005">
    <property type="entry name" value="ABC_tran"/>
    <property type="match status" value="2"/>
</dbReference>
<keyword evidence="8 10" id="KW-0472">Membrane</keyword>
<feature type="transmembrane region" description="Helical" evidence="10">
    <location>
        <begin position="613"/>
        <end position="631"/>
    </location>
</feature>
<dbReference type="FunFam" id="3.40.50.300:FF:000973">
    <property type="entry name" value="Multidrug resistance-associated protein 4"/>
    <property type="match status" value="1"/>
</dbReference>
<gene>
    <name evidence="13" type="ORF">E1B28_010587</name>
</gene>
<keyword evidence="5" id="KW-0547">Nucleotide-binding</keyword>
<comment type="caution">
    <text evidence="13">The sequence shown here is derived from an EMBL/GenBank/DDBJ whole genome shotgun (WGS) entry which is preliminary data.</text>
</comment>
<dbReference type="SUPFAM" id="SSF52540">
    <property type="entry name" value="P-loop containing nucleoside triphosphate hydrolases"/>
    <property type="match status" value="2"/>
</dbReference>
<keyword evidence="3 10" id="KW-0812">Transmembrane</keyword>
<dbReference type="FunFam" id="3.40.50.300:FF:000838">
    <property type="entry name" value="ABC multidrug transporter (Eurofung)"/>
    <property type="match status" value="1"/>
</dbReference>
<dbReference type="InterPro" id="IPR003593">
    <property type="entry name" value="AAA+_ATPase"/>
</dbReference>
<dbReference type="PROSITE" id="PS00211">
    <property type="entry name" value="ABC_TRANSPORTER_1"/>
    <property type="match status" value="1"/>
</dbReference>
<dbReference type="PROSITE" id="PS50893">
    <property type="entry name" value="ABC_TRANSPORTER_2"/>
    <property type="match status" value="2"/>
</dbReference>
<feature type="region of interest" description="Disordered" evidence="9">
    <location>
        <begin position="325"/>
        <end position="347"/>
    </location>
</feature>
<dbReference type="InterPro" id="IPR003439">
    <property type="entry name" value="ABC_transporter-like_ATP-bd"/>
</dbReference>
<dbReference type="PANTHER" id="PTHR24223">
    <property type="entry name" value="ATP-BINDING CASSETTE SUB-FAMILY C"/>
    <property type="match status" value="1"/>
</dbReference>
<keyword evidence="14" id="KW-1185">Reference proteome</keyword>
<dbReference type="FunFam" id="1.20.1560.10:FF:000013">
    <property type="entry name" value="ABC transporter C family member 2"/>
    <property type="match status" value="1"/>
</dbReference>
<evidence type="ECO:0008006" key="15">
    <source>
        <dbReference type="Google" id="ProtNLM"/>
    </source>
</evidence>
<evidence type="ECO:0000256" key="1">
    <source>
        <dbReference type="ARBA" id="ARBA00004141"/>
    </source>
</evidence>
<dbReference type="GO" id="GO:0005524">
    <property type="term" value="F:ATP binding"/>
    <property type="evidence" value="ECO:0007669"/>
    <property type="project" value="UniProtKB-KW"/>
</dbReference>
<dbReference type="GO" id="GO:0016887">
    <property type="term" value="F:ATP hydrolysis activity"/>
    <property type="evidence" value="ECO:0007669"/>
    <property type="project" value="InterPro"/>
</dbReference>
<evidence type="ECO:0000259" key="11">
    <source>
        <dbReference type="PROSITE" id="PS50893"/>
    </source>
</evidence>
<evidence type="ECO:0000256" key="10">
    <source>
        <dbReference type="SAM" id="Phobius"/>
    </source>
</evidence>
<evidence type="ECO:0000256" key="7">
    <source>
        <dbReference type="ARBA" id="ARBA00022989"/>
    </source>
</evidence>
<evidence type="ECO:0000256" key="3">
    <source>
        <dbReference type="ARBA" id="ARBA00022692"/>
    </source>
</evidence>
<protein>
    <recommendedName>
        <fullName evidence="15">P-loop containing nucleoside triphosphate hydrolase protein</fullName>
    </recommendedName>
</protein>
<dbReference type="Pfam" id="PF00664">
    <property type="entry name" value="ABC_membrane"/>
    <property type="match status" value="1"/>
</dbReference>
<keyword evidence="7 10" id="KW-1133">Transmembrane helix</keyword>
<dbReference type="Gene3D" id="1.20.1560.10">
    <property type="entry name" value="ABC transporter type 1, transmembrane domain"/>
    <property type="match status" value="1"/>
</dbReference>
<evidence type="ECO:0000256" key="2">
    <source>
        <dbReference type="ARBA" id="ARBA00022448"/>
    </source>
</evidence>
<dbReference type="SMART" id="SM00382">
    <property type="entry name" value="AAA"/>
    <property type="match status" value="2"/>
</dbReference>
<dbReference type="GO" id="GO:0140359">
    <property type="term" value="F:ABC-type transporter activity"/>
    <property type="evidence" value="ECO:0007669"/>
    <property type="project" value="InterPro"/>
</dbReference>
<sequence>MKEELKASVVFSSITIFDSFRTQCDVLITLLTRLIVAKVSLDRVDDFLVGTELLDAYTPNITYRENQDVVPRDEIAIHEALFTWTAEVSTESAAAQSSPSETERRFVLKVDQETLRFKKGCLNLIVGPTGSGKTSLLMALLGEMHYIPVAKDSYVSLPRAGGVAYAAQESWVQNETIRENIIFGSPFDEERYKKVIYQCGLERDLALFEAGDRTEVGEKGITLSGGQKTRLTLARAVYSNAEILLLDDVLAALDVHTAKWIVDKCFKGEFLQGRTVLLVTHNIPLTASLADFVVSVKDGRIMSQGSLDVALQNVESLVEEVERKTVELKNEEEKEEEEESSASSEDVPDGKLIVAEEVQYGQVGSSSAKMYGYAFGGNHAILTIGTCVGGLLTVGGLNVLQTWYLGYWARQYEVLPPSSVPVFFHFEIYGLILLAAALISAFTYAFHAVLAVRASRTIHIRLMQSVLTTTLRWLDITPVSRILTRCTGDINTVDSRLPNMLQELGVLGTRMITQLIALVIYTPIFIPPAVVLVLLGKWCGDLFGRAVLCIRREQSNSKAPVLAQFEGALAGIVSVRAYGAEEAFEAELRRRVDANVRITRTFYNVGRWMPTRIEFLAAVFSASLAGYLVYFSNVSASAAGFTLNMAVTFTGAILFFIFTWNELKSSANSLERIDGYLNIEREPGASSTGEPPAYWPASGDLRVENLSARYSPDGPKVLHNLSFHIRSGERIGVVGRTGSGKSSLTLSLLRCIYTEGDVYYDSINTTVLNLDALRSKITIIPQMPELLSGTLRQNLDPFGEHDDVTLNDVLRSSGLFALQKTNDQDKLTLDSGISSGGTNLSVGQRQILALARAILRKSKLLILDEATSAIDYETDAIIQQSLRNELGSDTTVITVAHRLQTIMDADRIMVLDAGRIVEFDTPRELLNREGGVLKALVEESADKGVLIDMAVEGR</sequence>
<feature type="transmembrane region" description="Helical" evidence="10">
    <location>
        <begin position="380"/>
        <end position="408"/>
    </location>
</feature>
<dbReference type="SUPFAM" id="SSF90123">
    <property type="entry name" value="ABC transporter transmembrane region"/>
    <property type="match status" value="1"/>
</dbReference>
<evidence type="ECO:0000256" key="4">
    <source>
        <dbReference type="ARBA" id="ARBA00022737"/>
    </source>
</evidence>
<keyword evidence="2" id="KW-0813">Transport</keyword>
<dbReference type="OrthoDB" id="6500128at2759"/>
<feature type="domain" description="ABC transmembrane type-1" evidence="12">
    <location>
        <begin position="391"/>
        <end position="665"/>
    </location>
</feature>
<feature type="domain" description="ABC transporter" evidence="11">
    <location>
        <begin position="701"/>
        <end position="938"/>
    </location>
</feature>
<dbReference type="Gene3D" id="3.40.50.300">
    <property type="entry name" value="P-loop containing nucleotide triphosphate hydrolases"/>
    <property type="match status" value="2"/>
</dbReference>
<feature type="transmembrane region" description="Helical" evidence="10">
    <location>
        <begin position="428"/>
        <end position="452"/>
    </location>
</feature>
<dbReference type="GeneID" id="66079663"/>
<accession>A0A9P7RXK2</accession>
<evidence type="ECO:0000256" key="9">
    <source>
        <dbReference type="SAM" id="MobiDB-lite"/>
    </source>
</evidence>
<reference evidence="13" key="1">
    <citation type="journal article" date="2021" name="Genome Biol. Evol.">
        <title>The assembled and annotated genome of the fairy-ring fungus Marasmius oreades.</title>
        <authorList>
            <person name="Hiltunen M."/>
            <person name="Ament-Velasquez S.L."/>
            <person name="Johannesson H."/>
        </authorList>
    </citation>
    <scope>NUCLEOTIDE SEQUENCE</scope>
    <source>
        <strain evidence="13">03SP1</strain>
    </source>
</reference>
<feature type="domain" description="ABC transporter" evidence="11">
    <location>
        <begin position="88"/>
        <end position="323"/>
    </location>
</feature>
<dbReference type="InterPro" id="IPR036640">
    <property type="entry name" value="ABC1_TM_sf"/>
</dbReference>
<dbReference type="InterPro" id="IPR050173">
    <property type="entry name" value="ABC_transporter_C-like"/>
</dbReference>
<dbReference type="CDD" id="cd03244">
    <property type="entry name" value="ABCC_MRP_domain2"/>
    <property type="match status" value="1"/>
</dbReference>
<proteinExistence type="predicted"/>
<dbReference type="PANTHER" id="PTHR24223:SF356">
    <property type="entry name" value="ATP-BINDING CASSETTE TRANSPORTER ABC4"/>
    <property type="match status" value="1"/>
</dbReference>
<dbReference type="GO" id="GO:0016020">
    <property type="term" value="C:membrane"/>
    <property type="evidence" value="ECO:0007669"/>
    <property type="project" value="UniProtKB-SubCell"/>
</dbReference>
<feature type="transmembrane region" description="Helical" evidence="10">
    <location>
        <begin position="638"/>
        <end position="660"/>
    </location>
</feature>
<keyword evidence="4" id="KW-0677">Repeat</keyword>
<dbReference type="CDD" id="cd18604">
    <property type="entry name" value="ABC_6TM_VMR1_D2_like"/>
    <property type="match status" value="1"/>
</dbReference>
<dbReference type="CDD" id="cd03250">
    <property type="entry name" value="ABCC_MRP_domain1"/>
    <property type="match status" value="1"/>
</dbReference>
<evidence type="ECO:0000256" key="8">
    <source>
        <dbReference type="ARBA" id="ARBA00023136"/>
    </source>
</evidence>